<evidence type="ECO:0000313" key="1">
    <source>
        <dbReference type="EMBL" id="KAK0430219.1"/>
    </source>
</evidence>
<keyword evidence="2" id="KW-1185">Reference proteome</keyword>
<protein>
    <submittedName>
        <fullName evidence="1">Uncharacterized protein</fullName>
    </submittedName>
</protein>
<evidence type="ECO:0000313" key="2">
    <source>
        <dbReference type="Proteomes" id="UP001175226"/>
    </source>
</evidence>
<accession>A0AA39MDY8</accession>
<sequence>MKEANITYGQWHEAADNCYYFNAECNKVGENGLYAKWWEQHFGFFDVQNDKIKQFPAWQSLEKLCKAYGSQPMTFSREFYAKEYRMAKLKHRMHLQIKAA</sequence>
<dbReference type="AlphaFoldDB" id="A0AA39MDY8"/>
<name>A0AA39MDY8_9AGAR</name>
<organism evidence="1 2">
    <name type="scientific">Armillaria borealis</name>
    <dbReference type="NCBI Taxonomy" id="47425"/>
    <lineage>
        <taxon>Eukaryota</taxon>
        <taxon>Fungi</taxon>
        <taxon>Dikarya</taxon>
        <taxon>Basidiomycota</taxon>
        <taxon>Agaricomycotina</taxon>
        <taxon>Agaricomycetes</taxon>
        <taxon>Agaricomycetidae</taxon>
        <taxon>Agaricales</taxon>
        <taxon>Marasmiineae</taxon>
        <taxon>Physalacriaceae</taxon>
        <taxon>Armillaria</taxon>
    </lineage>
</organism>
<dbReference type="Proteomes" id="UP001175226">
    <property type="component" value="Unassembled WGS sequence"/>
</dbReference>
<dbReference type="EMBL" id="JAUEPT010000163">
    <property type="protein sequence ID" value="KAK0430219.1"/>
    <property type="molecule type" value="Genomic_DNA"/>
</dbReference>
<comment type="caution">
    <text evidence="1">The sequence shown here is derived from an EMBL/GenBank/DDBJ whole genome shotgun (WGS) entry which is preliminary data.</text>
</comment>
<reference evidence="1" key="1">
    <citation type="submission" date="2023-06" db="EMBL/GenBank/DDBJ databases">
        <authorList>
            <consortium name="Lawrence Berkeley National Laboratory"/>
            <person name="Ahrendt S."/>
            <person name="Sahu N."/>
            <person name="Indic B."/>
            <person name="Wong-Bajracharya J."/>
            <person name="Merenyi Z."/>
            <person name="Ke H.-M."/>
            <person name="Monk M."/>
            <person name="Kocsube S."/>
            <person name="Drula E."/>
            <person name="Lipzen A."/>
            <person name="Balint B."/>
            <person name="Henrissat B."/>
            <person name="Andreopoulos B."/>
            <person name="Martin F.M."/>
            <person name="Harder C.B."/>
            <person name="Rigling D."/>
            <person name="Ford K.L."/>
            <person name="Foster G.D."/>
            <person name="Pangilinan J."/>
            <person name="Papanicolaou A."/>
            <person name="Barry K."/>
            <person name="LaButti K."/>
            <person name="Viragh M."/>
            <person name="Koriabine M."/>
            <person name="Yan M."/>
            <person name="Riley R."/>
            <person name="Champramary S."/>
            <person name="Plett K.L."/>
            <person name="Tsai I.J."/>
            <person name="Slot J."/>
            <person name="Sipos G."/>
            <person name="Plett J."/>
            <person name="Nagy L.G."/>
            <person name="Grigoriev I.V."/>
        </authorList>
    </citation>
    <scope>NUCLEOTIDE SEQUENCE</scope>
    <source>
        <strain evidence="1">FPL87.14</strain>
    </source>
</reference>
<proteinExistence type="predicted"/>
<gene>
    <name evidence="1" type="ORF">EV421DRAFT_1913217</name>
</gene>